<dbReference type="OrthoDB" id="8555652at2"/>
<dbReference type="InterPro" id="IPR018356">
    <property type="entry name" value="Tscrpt_reg_HTH_DeoR_CS"/>
</dbReference>
<dbReference type="Pfam" id="PF08279">
    <property type="entry name" value="HTH_11"/>
    <property type="match status" value="1"/>
</dbReference>
<dbReference type="PROSITE" id="PS52050">
    <property type="entry name" value="WYL"/>
    <property type="match status" value="1"/>
</dbReference>
<dbReference type="RefSeq" id="WP_062196838.1">
    <property type="nucleotide sequence ID" value="NZ_PSNX01000006.1"/>
</dbReference>
<dbReference type="GO" id="GO:0003700">
    <property type="term" value="F:DNA-binding transcription factor activity"/>
    <property type="evidence" value="ECO:0007669"/>
    <property type="project" value="InterPro"/>
</dbReference>
<dbReference type="Proteomes" id="UP000238605">
    <property type="component" value="Unassembled WGS sequence"/>
</dbReference>
<sequence>MLPASSRLLRLLGLLQQRRSWSGPQLAERLGVTTRTVRRDVERLRGLGYRVRALPGAEGGYHLEAGTQLPPLAFEEDEALALALALRSAALGGVRGLEESALVASMKLETLLPARLARRLKSLFDAVQPLTNAAPAADLGHLAALADASELQQVVELRYRDVQGRSSVRRMEPAGLVCAESRWYLVAWDRGRADWRTLRVDRIEDVRTMGDAFSPRPLPAEDGVTGGSRGKASARPPTRADLAAFVARRISTDVYRVQARVVLHSPVDAAQEQISPLAGRLEALGPARCRLVTGAHRVAALAAWLLSLDVDFEVESPPELQACLRRMQARLERTLAPS</sequence>
<keyword evidence="3" id="KW-0804">Transcription</keyword>
<evidence type="ECO:0000313" key="7">
    <source>
        <dbReference type="Proteomes" id="UP000238605"/>
    </source>
</evidence>
<dbReference type="Pfam" id="PF25583">
    <property type="entry name" value="WCX"/>
    <property type="match status" value="1"/>
</dbReference>
<feature type="region of interest" description="Disordered" evidence="4">
    <location>
        <begin position="214"/>
        <end position="235"/>
    </location>
</feature>
<evidence type="ECO:0000313" key="6">
    <source>
        <dbReference type="EMBL" id="PPE66583.1"/>
    </source>
</evidence>
<evidence type="ECO:0000256" key="2">
    <source>
        <dbReference type="ARBA" id="ARBA00023125"/>
    </source>
</evidence>
<dbReference type="SUPFAM" id="SSF46785">
    <property type="entry name" value="Winged helix' DNA-binding domain"/>
    <property type="match status" value="1"/>
</dbReference>
<dbReference type="SMART" id="SM00420">
    <property type="entry name" value="HTH_DEOR"/>
    <property type="match status" value="1"/>
</dbReference>
<dbReference type="InterPro" id="IPR051534">
    <property type="entry name" value="CBASS_pafABC_assoc_protein"/>
</dbReference>
<evidence type="ECO:0000259" key="5">
    <source>
        <dbReference type="PROSITE" id="PS51000"/>
    </source>
</evidence>
<gene>
    <name evidence="6" type="ORF">C1704_07900</name>
</gene>
<dbReference type="InterPro" id="IPR001034">
    <property type="entry name" value="DeoR_HTH"/>
</dbReference>
<reference evidence="6 7" key="1">
    <citation type="submission" date="2018-02" db="EMBL/GenBank/DDBJ databases">
        <title>Reclassifiation of [Polyangium] brachysporum DSM 7029 as Guopingzhaonella breviflexa gen. nov., sp. nov., a member of the family Comamonadaceae.</title>
        <authorList>
            <person name="Tang B."/>
        </authorList>
    </citation>
    <scope>NUCLEOTIDE SEQUENCE [LARGE SCALE GENOMIC DNA]</scope>
    <source>
        <strain evidence="6 7">BCRC 80649</strain>
    </source>
</reference>
<protein>
    <submittedName>
        <fullName evidence="6">WYL domain-containing transcriptional regulator</fullName>
    </submittedName>
</protein>
<dbReference type="EMBL" id="PSNX01000006">
    <property type="protein sequence ID" value="PPE66583.1"/>
    <property type="molecule type" value="Genomic_DNA"/>
</dbReference>
<dbReference type="InterPro" id="IPR036390">
    <property type="entry name" value="WH_DNA-bd_sf"/>
</dbReference>
<keyword evidence="2" id="KW-0238">DNA-binding</keyword>
<dbReference type="Pfam" id="PF13280">
    <property type="entry name" value="WYL"/>
    <property type="match status" value="1"/>
</dbReference>
<name>A0A2S5SV22_9BURK</name>
<dbReference type="PANTHER" id="PTHR34580">
    <property type="match status" value="1"/>
</dbReference>
<keyword evidence="7" id="KW-1185">Reference proteome</keyword>
<organism evidence="6 7">
    <name type="scientific">Caldimonas caldifontis</name>
    <dbReference type="NCBI Taxonomy" id="1452508"/>
    <lineage>
        <taxon>Bacteria</taxon>
        <taxon>Pseudomonadati</taxon>
        <taxon>Pseudomonadota</taxon>
        <taxon>Betaproteobacteria</taxon>
        <taxon>Burkholderiales</taxon>
        <taxon>Sphaerotilaceae</taxon>
        <taxon>Caldimonas</taxon>
    </lineage>
</organism>
<dbReference type="GO" id="GO:0003677">
    <property type="term" value="F:DNA binding"/>
    <property type="evidence" value="ECO:0007669"/>
    <property type="project" value="UniProtKB-KW"/>
</dbReference>
<dbReference type="InterPro" id="IPR057727">
    <property type="entry name" value="WCX_dom"/>
</dbReference>
<proteinExistence type="predicted"/>
<feature type="domain" description="HTH deoR-type" evidence="5">
    <location>
        <begin position="4"/>
        <end position="59"/>
    </location>
</feature>
<comment type="caution">
    <text evidence="6">The sequence shown here is derived from an EMBL/GenBank/DDBJ whole genome shotgun (WGS) entry which is preliminary data.</text>
</comment>
<dbReference type="PANTHER" id="PTHR34580:SF3">
    <property type="entry name" value="PROTEIN PAFB"/>
    <property type="match status" value="1"/>
</dbReference>
<dbReference type="InterPro" id="IPR026881">
    <property type="entry name" value="WYL_dom"/>
</dbReference>
<evidence type="ECO:0000256" key="1">
    <source>
        <dbReference type="ARBA" id="ARBA00023015"/>
    </source>
</evidence>
<evidence type="ECO:0000256" key="3">
    <source>
        <dbReference type="ARBA" id="ARBA00023163"/>
    </source>
</evidence>
<evidence type="ECO:0000256" key="4">
    <source>
        <dbReference type="SAM" id="MobiDB-lite"/>
    </source>
</evidence>
<dbReference type="PROSITE" id="PS00894">
    <property type="entry name" value="HTH_DEOR_1"/>
    <property type="match status" value="1"/>
</dbReference>
<dbReference type="InterPro" id="IPR013196">
    <property type="entry name" value="HTH_11"/>
</dbReference>
<dbReference type="InterPro" id="IPR036388">
    <property type="entry name" value="WH-like_DNA-bd_sf"/>
</dbReference>
<accession>A0A2S5SV22</accession>
<keyword evidence="1" id="KW-0805">Transcription regulation</keyword>
<dbReference type="AlphaFoldDB" id="A0A2S5SV22"/>
<dbReference type="PROSITE" id="PS51000">
    <property type="entry name" value="HTH_DEOR_2"/>
    <property type="match status" value="1"/>
</dbReference>
<dbReference type="Gene3D" id="1.10.10.10">
    <property type="entry name" value="Winged helix-like DNA-binding domain superfamily/Winged helix DNA-binding domain"/>
    <property type="match status" value="1"/>
</dbReference>